<dbReference type="GO" id="GO:0008270">
    <property type="term" value="F:zinc ion binding"/>
    <property type="evidence" value="ECO:0007669"/>
    <property type="project" value="UniProtKB-KW"/>
</dbReference>
<dbReference type="AlphaFoldDB" id="A0A8R1HY26"/>
<dbReference type="PROSITE" id="PS50199">
    <property type="entry name" value="ZF_RANBP2_2"/>
    <property type="match status" value="1"/>
</dbReference>
<dbReference type="EnsemblMetazoa" id="CJA15327.1">
    <property type="protein sequence ID" value="CJA15327.1"/>
    <property type="gene ID" value="WBGene00134531"/>
</dbReference>
<dbReference type="GO" id="GO:0043130">
    <property type="term" value="F:ubiquitin binding"/>
    <property type="evidence" value="ECO:0007669"/>
    <property type="project" value="TreeGrafter"/>
</dbReference>
<dbReference type="InterPro" id="IPR001876">
    <property type="entry name" value="Znf_RanBP2"/>
</dbReference>
<reference evidence="9" key="1">
    <citation type="submission" date="2010-08" db="EMBL/GenBank/DDBJ databases">
        <authorList>
            <consortium name="Caenorhabditis japonica Sequencing Consortium"/>
            <person name="Wilson R.K."/>
        </authorList>
    </citation>
    <scope>NUCLEOTIDE SEQUENCE [LARGE SCALE GENOMIC DNA]</scope>
    <source>
        <strain evidence="9">DF5081</strain>
    </source>
</reference>
<dbReference type="InterPro" id="IPR036443">
    <property type="entry name" value="Znf_RanBP2_sf"/>
</dbReference>
<feature type="domain" description="RanBP2-type" evidence="6">
    <location>
        <begin position="483"/>
        <end position="511"/>
    </location>
</feature>
<dbReference type="SUPFAM" id="SSF90209">
    <property type="entry name" value="Ran binding protein zinc finger-like"/>
    <property type="match status" value="1"/>
</dbReference>
<dbReference type="PANTHER" id="PTHR12710">
    <property type="entry name" value="NUCLEAR PROTEIN LOCALIZATION 4"/>
    <property type="match status" value="1"/>
</dbReference>
<dbReference type="CDD" id="cd08061">
    <property type="entry name" value="MPN_NPL4"/>
    <property type="match status" value="1"/>
</dbReference>
<evidence type="ECO:0000256" key="1">
    <source>
        <dbReference type="ARBA" id="ARBA00011025"/>
    </source>
</evidence>
<dbReference type="SMART" id="SM00547">
    <property type="entry name" value="ZnF_RBZ"/>
    <property type="match status" value="1"/>
</dbReference>
<dbReference type="Proteomes" id="UP000005237">
    <property type="component" value="Unassembled WGS sequence"/>
</dbReference>
<dbReference type="Pfam" id="PF00641">
    <property type="entry name" value="Zn_ribbon_RanBP"/>
    <property type="match status" value="1"/>
</dbReference>
<evidence type="ECO:0000256" key="2">
    <source>
        <dbReference type="ARBA" id="ARBA00022723"/>
    </source>
</evidence>
<keyword evidence="9" id="KW-1185">Reference proteome</keyword>
<evidence type="ECO:0000256" key="3">
    <source>
        <dbReference type="ARBA" id="ARBA00022771"/>
    </source>
</evidence>
<evidence type="ECO:0000256" key="5">
    <source>
        <dbReference type="PROSITE-ProRule" id="PRU00322"/>
    </source>
</evidence>
<protein>
    <recommendedName>
        <fullName evidence="10">Nuclear protein localization protein 4 homolog</fullName>
    </recommendedName>
</protein>
<sequence>MVVEVPQSERVDEVDIFLASQDGQIQRSRGPSCRHPARQKCTNCLPLDPFDEEYLKEKDIKHMSFHAHVRKLFGSHGKSNNLKKPLDNIRCYLKPGCDSHKPYPKGICTKCKPQVVTLNRQKFRHVDNIQIENQDLVNTFLDYWRASGHQRVGFLVGQYQSFPEVPLGIKATVAAIYEPPQHCRQDGIEFLEDKNEKKVDKLLEMLGLQRVGWIFTDLWTANSSEGTVHCTRHKDSFLLSAEECITAASMQNKYKNVTDYCMDRYFGSKFVTVVASGDESLHVNFHGYQVSNQCAAMVEADILCPTLYTPELAYVRETPLAETHYITDVQYCEKNEYGAEILKNGRPLPVEYLLVDVPAGMPKEMHYTFNVNKNAQFNVENRRDVGKLQGGQNLSQYCAAFSVNQFLEQATNFHFLLFLMTNDLMAISEEWMKRLCEAVKAQDRGAAMDWARDCEDWHQLVALEHANSEVSDIPNIPEEGESSSGTWSCSHCTFQNESGRQDCSMCGLPAG</sequence>
<evidence type="ECO:0000259" key="7">
    <source>
        <dbReference type="PROSITE" id="PS50249"/>
    </source>
</evidence>
<dbReference type="Pfam" id="PF05020">
    <property type="entry name" value="zf-NPL4"/>
    <property type="match status" value="1"/>
</dbReference>
<dbReference type="Gene3D" id="4.10.1060.10">
    <property type="entry name" value="Zinc finger, RanBP2-type"/>
    <property type="match status" value="1"/>
</dbReference>
<feature type="domain" description="MPN" evidence="7">
    <location>
        <begin position="129"/>
        <end position="266"/>
    </location>
</feature>
<dbReference type="InterPro" id="IPR037518">
    <property type="entry name" value="MPN"/>
</dbReference>
<dbReference type="PROSITE" id="PS50249">
    <property type="entry name" value="MPN"/>
    <property type="match status" value="1"/>
</dbReference>
<proteinExistence type="inferred from homology"/>
<dbReference type="PIRSF" id="PIRSF010052">
    <property type="entry name" value="Polyub_prc_Npl4"/>
    <property type="match status" value="1"/>
</dbReference>
<evidence type="ECO:0000259" key="6">
    <source>
        <dbReference type="PROSITE" id="PS50199"/>
    </source>
</evidence>
<dbReference type="GO" id="GO:0005634">
    <property type="term" value="C:nucleus"/>
    <property type="evidence" value="ECO:0007669"/>
    <property type="project" value="TreeGrafter"/>
</dbReference>
<evidence type="ECO:0000313" key="8">
    <source>
        <dbReference type="EnsemblMetazoa" id="CJA15327.1"/>
    </source>
</evidence>
<keyword evidence="2" id="KW-0479">Metal-binding</keyword>
<keyword evidence="4" id="KW-0862">Zinc</keyword>
<name>A0A8R1HY26_CAEJA</name>
<dbReference type="Pfam" id="PF05021">
    <property type="entry name" value="NPL4"/>
    <property type="match status" value="1"/>
</dbReference>
<keyword evidence="3 5" id="KW-0863">Zinc-finger</keyword>
<dbReference type="InterPro" id="IPR007717">
    <property type="entry name" value="NPL4_C"/>
</dbReference>
<dbReference type="InterPro" id="IPR007716">
    <property type="entry name" value="NPL4_Zn-bd_put"/>
</dbReference>
<reference evidence="8" key="2">
    <citation type="submission" date="2022-06" db="UniProtKB">
        <authorList>
            <consortium name="EnsemblMetazoa"/>
        </authorList>
    </citation>
    <scope>IDENTIFICATION</scope>
    <source>
        <strain evidence="8">DF5081</strain>
    </source>
</reference>
<evidence type="ECO:0000256" key="4">
    <source>
        <dbReference type="ARBA" id="ARBA00022833"/>
    </source>
</evidence>
<organism evidence="8 9">
    <name type="scientific">Caenorhabditis japonica</name>
    <dbReference type="NCBI Taxonomy" id="281687"/>
    <lineage>
        <taxon>Eukaryota</taxon>
        <taxon>Metazoa</taxon>
        <taxon>Ecdysozoa</taxon>
        <taxon>Nematoda</taxon>
        <taxon>Chromadorea</taxon>
        <taxon>Rhabditida</taxon>
        <taxon>Rhabditina</taxon>
        <taxon>Rhabditomorpha</taxon>
        <taxon>Rhabditoidea</taxon>
        <taxon>Rhabditidae</taxon>
        <taxon>Peloderinae</taxon>
        <taxon>Caenorhabditis</taxon>
    </lineage>
</organism>
<dbReference type="PROSITE" id="PS01358">
    <property type="entry name" value="ZF_RANBP2_1"/>
    <property type="match status" value="1"/>
</dbReference>
<accession>A0A8R1HY26</accession>
<dbReference type="GO" id="GO:0006511">
    <property type="term" value="P:ubiquitin-dependent protein catabolic process"/>
    <property type="evidence" value="ECO:0007669"/>
    <property type="project" value="InterPro"/>
</dbReference>
<evidence type="ECO:0008006" key="10">
    <source>
        <dbReference type="Google" id="ProtNLM"/>
    </source>
</evidence>
<evidence type="ECO:0000313" key="9">
    <source>
        <dbReference type="Proteomes" id="UP000005237"/>
    </source>
</evidence>
<dbReference type="GO" id="GO:0031625">
    <property type="term" value="F:ubiquitin protein ligase binding"/>
    <property type="evidence" value="ECO:0007669"/>
    <property type="project" value="TreeGrafter"/>
</dbReference>
<dbReference type="PANTHER" id="PTHR12710:SF0">
    <property type="entry name" value="NUCLEAR PROTEIN LOCALIZATION PROTEIN 4 HOMOLOG"/>
    <property type="match status" value="1"/>
</dbReference>
<comment type="similarity">
    <text evidence="1">Belongs to the NPL4 family.</text>
</comment>
<dbReference type="InterPro" id="IPR016563">
    <property type="entry name" value="Npl4"/>
</dbReference>